<organism evidence="1 2">
    <name type="scientific">Clostridium scatologenes</name>
    <dbReference type="NCBI Taxonomy" id="1548"/>
    <lineage>
        <taxon>Bacteria</taxon>
        <taxon>Bacillati</taxon>
        <taxon>Bacillota</taxon>
        <taxon>Clostridia</taxon>
        <taxon>Eubacteriales</taxon>
        <taxon>Clostridiaceae</taxon>
        <taxon>Clostridium</taxon>
    </lineage>
</organism>
<accession>A0A0E3GSD4</accession>
<dbReference type="STRING" id="1548.CSCA_4751"/>
<keyword evidence="2" id="KW-1185">Reference proteome</keyword>
<dbReference type="Pfam" id="PF08812">
    <property type="entry name" value="YtxC"/>
    <property type="match status" value="1"/>
</dbReference>
<evidence type="ECO:0000313" key="2">
    <source>
        <dbReference type="Proteomes" id="UP000033115"/>
    </source>
</evidence>
<dbReference type="RefSeq" id="WP_029162101.1">
    <property type="nucleotide sequence ID" value="NZ_CP009933.1"/>
</dbReference>
<proteinExistence type="predicted"/>
<dbReference type="AlphaFoldDB" id="A0A0E3GSD4"/>
<gene>
    <name evidence="1" type="ORF">CSCA_4751</name>
</gene>
<evidence type="ECO:0000313" key="1">
    <source>
        <dbReference type="EMBL" id="AKA71876.1"/>
    </source>
</evidence>
<protein>
    <submittedName>
        <fullName evidence="1">Putative sporulation protein YtxC</fullName>
    </submittedName>
</protein>
<dbReference type="NCBIfam" id="TIGR02834">
    <property type="entry name" value="spo_ytxC"/>
    <property type="match status" value="1"/>
</dbReference>
<dbReference type="InterPro" id="IPR014199">
    <property type="entry name" value="Spore_YtxC"/>
</dbReference>
<dbReference type="KEGG" id="csq:CSCA_4751"/>
<dbReference type="HOGENOM" id="CLU_066420_1_0_9"/>
<sequence length="299" mass="35370">MLLLTIVYDNDKEEVIYGINNIKEYFKNKNVIIGISESIESNTHFVKIFCNEELNDKQNNMFNVNIANMLYGIVIDEFYKKDMEMFLCDTYFFLRHDEIKEIRENSKKVLSGKDTIIDENSIYYMNKRNVIIDKIVECIVENKEININGFITFRMKELRADLEEIVDKVVEKYMAEKEYNEFIKLLKYFVEIQESKIEEINIIVKNDGKYLIQDREGNDIEKKLFADLGDLTYKENTNMDDMIISMLITNSPEKIIIHCGDNCRNLDLIDTIKKVFTNRVHMCDTCKICEKIKHSLNNV</sequence>
<dbReference type="EMBL" id="CP009933">
    <property type="protein sequence ID" value="AKA71876.1"/>
    <property type="molecule type" value="Genomic_DNA"/>
</dbReference>
<dbReference type="Proteomes" id="UP000033115">
    <property type="component" value="Chromosome"/>
</dbReference>
<reference evidence="1 2" key="1">
    <citation type="journal article" date="2015" name="J. Biotechnol.">
        <title>Complete genome sequence of a malodorant-producing acetogen, Clostridium scatologenes ATCC 25775(T).</title>
        <authorList>
            <person name="Zhu Z."/>
            <person name="Guo T."/>
            <person name="Zheng H."/>
            <person name="Song T."/>
            <person name="Ouyang P."/>
            <person name="Xie J."/>
        </authorList>
    </citation>
    <scope>NUCLEOTIDE SEQUENCE [LARGE SCALE GENOMIC DNA]</scope>
    <source>
        <strain evidence="1 2">ATCC 25775</strain>
    </source>
</reference>
<name>A0A0E3GSD4_CLOSL</name>